<proteinExistence type="predicted"/>
<accession>A0A0B7A9L9</accession>
<reference evidence="2" key="1">
    <citation type="submission" date="2014-12" db="EMBL/GenBank/DDBJ databases">
        <title>Insight into the proteome of Arion vulgaris.</title>
        <authorList>
            <person name="Aradska J."/>
            <person name="Bulat T."/>
            <person name="Smidak R."/>
            <person name="Sarate P."/>
            <person name="Gangsoo J."/>
            <person name="Sialana F."/>
            <person name="Bilban M."/>
            <person name="Lubec G."/>
        </authorList>
    </citation>
    <scope>NUCLEOTIDE SEQUENCE</scope>
    <source>
        <tissue evidence="2">Skin</tissue>
    </source>
</reference>
<dbReference type="AlphaFoldDB" id="A0A0B7A9L9"/>
<dbReference type="EMBL" id="HACG01029819">
    <property type="protein sequence ID" value="CEK76684.1"/>
    <property type="molecule type" value="Transcribed_RNA"/>
</dbReference>
<dbReference type="EMBL" id="HACG01029820">
    <property type="protein sequence ID" value="CEK76685.1"/>
    <property type="molecule type" value="Transcribed_RNA"/>
</dbReference>
<organism evidence="2">
    <name type="scientific">Arion vulgaris</name>
    <dbReference type="NCBI Taxonomy" id="1028688"/>
    <lineage>
        <taxon>Eukaryota</taxon>
        <taxon>Metazoa</taxon>
        <taxon>Spiralia</taxon>
        <taxon>Lophotrochozoa</taxon>
        <taxon>Mollusca</taxon>
        <taxon>Gastropoda</taxon>
        <taxon>Heterobranchia</taxon>
        <taxon>Euthyneura</taxon>
        <taxon>Panpulmonata</taxon>
        <taxon>Eupulmonata</taxon>
        <taxon>Stylommatophora</taxon>
        <taxon>Helicina</taxon>
        <taxon>Arionoidea</taxon>
        <taxon>Arionidae</taxon>
        <taxon>Arion</taxon>
    </lineage>
</organism>
<evidence type="ECO:0000313" key="2">
    <source>
        <dbReference type="EMBL" id="CEK76685.1"/>
    </source>
</evidence>
<sequence length="50" mass="6402">MLEFQIDHYLDRARQMIVFRLRIGHNRLNRYLHKDWFHHPHVQGDFFFFC</sequence>
<name>A0A0B7A9L9_9EUPU</name>
<evidence type="ECO:0000313" key="1">
    <source>
        <dbReference type="EMBL" id="CEK76684.1"/>
    </source>
</evidence>
<feature type="non-terminal residue" evidence="2">
    <location>
        <position position="50"/>
    </location>
</feature>
<protein>
    <submittedName>
        <fullName evidence="2">Uncharacterized protein</fullName>
    </submittedName>
</protein>
<gene>
    <name evidence="2" type="primary">ORF101055</name>
    <name evidence="1" type="synonym">ORF101051</name>
</gene>